<feature type="compositionally biased region" description="Basic and acidic residues" evidence="5">
    <location>
        <begin position="1"/>
        <end position="10"/>
    </location>
</feature>
<evidence type="ECO:0008006" key="8">
    <source>
        <dbReference type="Google" id="ProtNLM"/>
    </source>
</evidence>
<evidence type="ECO:0000256" key="4">
    <source>
        <dbReference type="RuleBase" id="RU003876"/>
    </source>
</evidence>
<dbReference type="GO" id="GO:0005634">
    <property type="term" value="C:nucleus"/>
    <property type="evidence" value="ECO:0007669"/>
    <property type="project" value="UniProtKB-SubCell"/>
</dbReference>
<reference evidence="6 7" key="1">
    <citation type="journal article" date="2024" name="bioRxiv">
        <title>A reference genome for Trichogramma kaykai: A tiny desert-dwelling parasitoid wasp with competing sex-ratio distorters.</title>
        <authorList>
            <person name="Culotta J."/>
            <person name="Lindsey A.R."/>
        </authorList>
    </citation>
    <scope>NUCLEOTIDE SEQUENCE [LARGE SCALE GENOMIC DNA]</scope>
    <source>
        <strain evidence="6 7">KSX58</strain>
    </source>
</reference>
<feature type="compositionally biased region" description="Basic and acidic residues" evidence="5">
    <location>
        <begin position="372"/>
        <end position="387"/>
    </location>
</feature>
<dbReference type="Pfam" id="PF00956">
    <property type="entry name" value="NAP"/>
    <property type="match status" value="1"/>
</dbReference>
<evidence type="ECO:0000256" key="1">
    <source>
        <dbReference type="ARBA" id="ARBA00004123"/>
    </source>
</evidence>
<dbReference type="AlphaFoldDB" id="A0ABD2W7S9"/>
<organism evidence="6 7">
    <name type="scientific">Trichogramma kaykai</name>
    <dbReference type="NCBI Taxonomy" id="54128"/>
    <lineage>
        <taxon>Eukaryota</taxon>
        <taxon>Metazoa</taxon>
        <taxon>Ecdysozoa</taxon>
        <taxon>Arthropoda</taxon>
        <taxon>Hexapoda</taxon>
        <taxon>Insecta</taxon>
        <taxon>Pterygota</taxon>
        <taxon>Neoptera</taxon>
        <taxon>Endopterygota</taxon>
        <taxon>Hymenoptera</taxon>
        <taxon>Apocrita</taxon>
        <taxon>Proctotrupomorpha</taxon>
        <taxon>Chalcidoidea</taxon>
        <taxon>Trichogrammatidae</taxon>
        <taxon>Trichogramma</taxon>
    </lineage>
</organism>
<keyword evidence="7" id="KW-1185">Reference proteome</keyword>
<feature type="compositionally biased region" description="Acidic residues" evidence="5">
    <location>
        <begin position="333"/>
        <end position="363"/>
    </location>
</feature>
<feature type="region of interest" description="Disordered" evidence="5">
    <location>
        <begin position="332"/>
        <end position="387"/>
    </location>
</feature>
<evidence type="ECO:0000256" key="5">
    <source>
        <dbReference type="SAM" id="MobiDB-lite"/>
    </source>
</evidence>
<keyword evidence="3" id="KW-0539">Nucleus</keyword>
<dbReference type="PANTHER" id="PTHR11875">
    <property type="entry name" value="TESTIS-SPECIFIC Y-ENCODED PROTEIN"/>
    <property type="match status" value="1"/>
</dbReference>
<evidence type="ECO:0000256" key="3">
    <source>
        <dbReference type="ARBA" id="ARBA00023242"/>
    </source>
</evidence>
<feature type="region of interest" description="Disordered" evidence="5">
    <location>
        <begin position="1"/>
        <end position="28"/>
    </location>
</feature>
<dbReference type="FunFam" id="1.20.5.1500:FF:000001">
    <property type="entry name" value="Nucleosome assembly protein 1-like 1"/>
    <property type="match status" value="1"/>
</dbReference>
<dbReference type="Proteomes" id="UP001627154">
    <property type="component" value="Unassembled WGS sequence"/>
</dbReference>
<dbReference type="Gene3D" id="1.20.5.1500">
    <property type="match status" value="1"/>
</dbReference>
<feature type="compositionally biased region" description="Acidic residues" evidence="5">
    <location>
        <begin position="11"/>
        <end position="21"/>
    </location>
</feature>
<dbReference type="FunFam" id="3.30.1120.90:FF:000001">
    <property type="entry name" value="Nucleosome assembly protein 1-like 1"/>
    <property type="match status" value="1"/>
</dbReference>
<comment type="caution">
    <text evidence="6">The sequence shown here is derived from an EMBL/GenBank/DDBJ whole genome shotgun (WGS) entry which is preliminary data.</text>
</comment>
<dbReference type="Gene3D" id="3.30.1120.90">
    <property type="entry name" value="Nucleosome assembly protein"/>
    <property type="match status" value="1"/>
</dbReference>
<dbReference type="SUPFAM" id="SSF143113">
    <property type="entry name" value="NAP-like"/>
    <property type="match status" value="1"/>
</dbReference>
<gene>
    <name evidence="6" type="ORF">TKK_015885</name>
</gene>
<name>A0ABD2W7S9_9HYME</name>
<dbReference type="InterPro" id="IPR037231">
    <property type="entry name" value="NAP-like_sf"/>
</dbReference>
<evidence type="ECO:0000256" key="2">
    <source>
        <dbReference type="ARBA" id="ARBA00009947"/>
    </source>
</evidence>
<evidence type="ECO:0000313" key="7">
    <source>
        <dbReference type="Proteomes" id="UP001627154"/>
    </source>
</evidence>
<evidence type="ECO:0000313" key="6">
    <source>
        <dbReference type="EMBL" id="KAL3388926.1"/>
    </source>
</evidence>
<comment type="subcellular location">
    <subcellularLocation>
        <location evidence="1">Nucleus</location>
    </subcellularLocation>
</comment>
<comment type="similarity">
    <text evidence="2 4">Belongs to the nucleosome assembly protein (NAP) family.</text>
</comment>
<sequence>MSNDPERADTTDFESVEEDDDKAVKQSKQRQEFLQALADGINHFNVELPAPVKRRVKALKQLQLKTINLEAEFYEEVHALECKYAQKYTQYYQERSNIVSGEKEPTDEECVWESDEDEEEDLSKDMKDKVQIEVKEESKNEKNGTVDEKIKGIPDFWLTIFKNVSMLSDMVQEHDEPILKHLYDITVIFLEKDPMGFVLEFHFSPNEYFSNSVLTKEYQMKCAPEENDPFSFEGPEIYKCKGCTIDWKKGKNVTVKTIKKNQKHKSRGSMRTVTKTVQNDSFFNFFSPTSVPDDPDVELDDETQLMLTSDFEIGHYIRERVVPRAVLYFTGEALEDEDDDYDEDEDEDDDDVDDDDEDDEDEDGPKNFGPKGKIDMKNQEAPECKQQ</sequence>
<protein>
    <recommendedName>
        <fullName evidence="8">Nucleosome assembly protein 1-like 4</fullName>
    </recommendedName>
</protein>
<dbReference type="InterPro" id="IPR002164">
    <property type="entry name" value="NAP_family"/>
</dbReference>
<proteinExistence type="inferred from homology"/>
<accession>A0ABD2W7S9</accession>
<dbReference type="EMBL" id="JBJJXI010000124">
    <property type="protein sequence ID" value="KAL3388926.1"/>
    <property type="molecule type" value="Genomic_DNA"/>
</dbReference>